<dbReference type="Proteomes" id="UP000654918">
    <property type="component" value="Unassembled WGS sequence"/>
</dbReference>
<name>A0A8H6N7P0_9PEZI</name>
<evidence type="ECO:0000256" key="1">
    <source>
        <dbReference type="SAM" id="MobiDB-lite"/>
    </source>
</evidence>
<feature type="region of interest" description="Disordered" evidence="1">
    <location>
        <begin position="46"/>
        <end position="70"/>
    </location>
</feature>
<feature type="compositionally biased region" description="Polar residues" evidence="1">
    <location>
        <begin position="129"/>
        <end position="142"/>
    </location>
</feature>
<accession>A0A8H6N7P0</accession>
<sequence length="142" mass="15180">MGTNDTSEEAVIEDFPDNGSSHVIRDISHACGMTQAIVELEEQAWGRVPATESATPSSARSSNEELSDIETNDVASVAISPHILTRTTVNTTFQSQFGCSARGAALAASQTSAELPNESPSGRKRLFPPNTTRLQTNRICET</sequence>
<feature type="compositionally biased region" description="Polar residues" evidence="1">
    <location>
        <begin position="52"/>
        <end position="61"/>
    </location>
</feature>
<proteinExistence type="predicted"/>
<dbReference type="EMBL" id="WIGO01000229">
    <property type="protein sequence ID" value="KAF6822723.1"/>
    <property type="molecule type" value="Genomic_DNA"/>
</dbReference>
<feature type="region of interest" description="Disordered" evidence="1">
    <location>
        <begin position="110"/>
        <end position="142"/>
    </location>
</feature>
<organism evidence="2 3">
    <name type="scientific">Colletotrichum plurivorum</name>
    <dbReference type="NCBI Taxonomy" id="2175906"/>
    <lineage>
        <taxon>Eukaryota</taxon>
        <taxon>Fungi</taxon>
        <taxon>Dikarya</taxon>
        <taxon>Ascomycota</taxon>
        <taxon>Pezizomycotina</taxon>
        <taxon>Sordariomycetes</taxon>
        <taxon>Hypocreomycetidae</taxon>
        <taxon>Glomerellales</taxon>
        <taxon>Glomerellaceae</taxon>
        <taxon>Colletotrichum</taxon>
        <taxon>Colletotrichum orchidearum species complex</taxon>
    </lineage>
</organism>
<keyword evidence="3" id="KW-1185">Reference proteome</keyword>
<protein>
    <submittedName>
        <fullName evidence="2">Uncharacterized protein</fullName>
    </submittedName>
</protein>
<comment type="caution">
    <text evidence="2">The sequence shown here is derived from an EMBL/GenBank/DDBJ whole genome shotgun (WGS) entry which is preliminary data.</text>
</comment>
<evidence type="ECO:0000313" key="2">
    <source>
        <dbReference type="EMBL" id="KAF6822723.1"/>
    </source>
</evidence>
<gene>
    <name evidence="2" type="ORF">CPLU01_11833</name>
</gene>
<reference evidence="2" key="1">
    <citation type="journal article" date="2020" name="Phytopathology">
        <title>Genome Sequence Resources of Colletotrichum truncatum, C. plurivorum, C. musicola, and C. sojae: Four Species Pathogenic to Soybean (Glycine max).</title>
        <authorList>
            <person name="Rogerio F."/>
            <person name="Boufleur T.R."/>
            <person name="Ciampi-Guillardi M."/>
            <person name="Sukno S.A."/>
            <person name="Thon M.R."/>
            <person name="Massola Junior N.S."/>
            <person name="Baroncelli R."/>
        </authorList>
    </citation>
    <scope>NUCLEOTIDE SEQUENCE</scope>
    <source>
        <strain evidence="2">LFN00145</strain>
    </source>
</reference>
<feature type="compositionally biased region" description="Polar residues" evidence="1">
    <location>
        <begin position="110"/>
        <end position="120"/>
    </location>
</feature>
<dbReference type="AlphaFoldDB" id="A0A8H6N7P0"/>
<evidence type="ECO:0000313" key="3">
    <source>
        <dbReference type="Proteomes" id="UP000654918"/>
    </source>
</evidence>